<dbReference type="InterPro" id="IPR025340">
    <property type="entry name" value="DUF4246"/>
</dbReference>
<dbReference type="Pfam" id="PF14033">
    <property type="entry name" value="DUF4246"/>
    <property type="match status" value="1"/>
</dbReference>
<protein>
    <submittedName>
        <fullName evidence="4">Uncharacterized protein</fullName>
    </submittedName>
</protein>
<evidence type="ECO:0000313" key="4">
    <source>
        <dbReference type="EMBL" id="OOF94018.1"/>
    </source>
</evidence>
<reference evidence="5" key="1">
    <citation type="journal article" date="2017" name="Genome Biol.">
        <title>Comparative genomics reveals high biological diversity and specific adaptations in the industrially and medically important fungal genus Aspergillus.</title>
        <authorList>
            <person name="de Vries R.P."/>
            <person name="Riley R."/>
            <person name="Wiebenga A."/>
            <person name="Aguilar-Osorio G."/>
            <person name="Amillis S."/>
            <person name="Uchima C.A."/>
            <person name="Anderluh G."/>
            <person name="Asadollahi M."/>
            <person name="Askin M."/>
            <person name="Barry K."/>
            <person name="Battaglia E."/>
            <person name="Bayram O."/>
            <person name="Benocci T."/>
            <person name="Braus-Stromeyer S.A."/>
            <person name="Caldana C."/>
            <person name="Canovas D."/>
            <person name="Cerqueira G.C."/>
            <person name="Chen F."/>
            <person name="Chen W."/>
            <person name="Choi C."/>
            <person name="Clum A."/>
            <person name="Dos Santos R.A."/>
            <person name="Damasio A.R."/>
            <person name="Diallinas G."/>
            <person name="Emri T."/>
            <person name="Fekete E."/>
            <person name="Flipphi M."/>
            <person name="Freyberg S."/>
            <person name="Gallo A."/>
            <person name="Gournas C."/>
            <person name="Habgood R."/>
            <person name="Hainaut M."/>
            <person name="Harispe M.L."/>
            <person name="Henrissat B."/>
            <person name="Hilden K.S."/>
            <person name="Hope R."/>
            <person name="Hossain A."/>
            <person name="Karabika E."/>
            <person name="Karaffa L."/>
            <person name="Karanyi Z."/>
            <person name="Krasevec N."/>
            <person name="Kuo A."/>
            <person name="Kusch H."/>
            <person name="LaButti K."/>
            <person name="Lagendijk E.L."/>
            <person name="Lapidus A."/>
            <person name="Levasseur A."/>
            <person name="Lindquist E."/>
            <person name="Lipzen A."/>
            <person name="Logrieco A.F."/>
            <person name="MacCabe A."/>
            <person name="Maekelae M.R."/>
            <person name="Malavazi I."/>
            <person name="Melin P."/>
            <person name="Meyer V."/>
            <person name="Mielnichuk N."/>
            <person name="Miskei M."/>
            <person name="Molnar A.P."/>
            <person name="Mule G."/>
            <person name="Ngan C.Y."/>
            <person name="Orejas M."/>
            <person name="Orosz E."/>
            <person name="Ouedraogo J.P."/>
            <person name="Overkamp K.M."/>
            <person name="Park H.-S."/>
            <person name="Perrone G."/>
            <person name="Piumi F."/>
            <person name="Punt P.J."/>
            <person name="Ram A.F."/>
            <person name="Ramon A."/>
            <person name="Rauscher S."/>
            <person name="Record E."/>
            <person name="Riano-Pachon D.M."/>
            <person name="Robert V."/>
            <person name="Roehrig J."/>
            <person name="Ruller R."/>
            <person name="Salamov A."/>
            <person name="Salih N.S."/>
            <person name="Samson R.A."/>
            <person name="Sandor E."/>
            <person name="Sanguinetti M."/>
            <person name="Schuetze T."/>
            <person name="Sepcic K."/>
            <person name="Shelest E."/>
            <person name="Sherlock G."/>
            <person name="Sophianopoulou V."/>
            <person name="Squina F.M."/>
            <person name="Sun H."/>
            <person name="Susca A."/>
            <person name="Todd R.B."/>
            <person name="Tsang A."/>
            <person name="Unkles S.E."/>
            <person name="van de Wiele N."/>
            <person name="van Rossen-Uffink D."/>
            <person name="Oliveira J.V."/>
            <person name="Vesth T.C."/>
            <person name="Visser J."/>
            <person name="Yu J.-H."/>
            <person name="Zhou M."/>
            <person name="Andersen M.R."/>
            <person name="Archer D.B."/>
            <person name="Baker S.E."/>
            <person name="Benoit I."/>
            <person name="Brakhage A.A."/>
            <person name="Braus G.H."/>
            <person name="Fischer R."/>
            <person name="Frisvad J.C."/>
            <person name="Goldman G.H."/>
            <person name="Houbraken J."/>
            <person name="Oakley B."/>
            <person name="Pocsi I."/>
            <person name="Scazzocchio C."/>
            <person name="Seiboth B."/>
            <person name="vanKuyk P.A."/>
            <person name="Wortman J."/>
            <person name="Dyer P.S."/>
            <person name="Grigoriev I.V."/>
        </authorList>
    </citation>
    <scope>NUCLEOTIDE SEQUENCE [LARGE SCALE GENOMIC DNA]</scope>
    <source>
        <strain evidence="5">ITEM 5010</strain>
    </source>
</reference>
<feature type="domain" description="DUF4246" evidence="3">
    <location>
        <begin position="1"/>
        <end position="30"/>
    </location>
</feature>
<name>A0A1R3RHS1_ASPC5</name>
<sequence>MVQIMNAISEKPEWDRKVFDDTITAKWQTEIMESGRDVTPRMMDWIIKEMHWKADVLQRQGLVTVFDIGVVRSDTAVSAAVQQALRQAVTPLENIPAAQKDYHPGSDQQVLDLVHPSLFPVVYGRTRILPDRVITRDDCLSSIGDGVPLAVPADDEASLIAGYSGRWRPWQMQGMRPYSQRFQWLPCEVQLGEAGGCRITSYINNLPPTKHAALYQAVENVIDASIPLWDASLTRVRGWGNERIPYEKVVYRDHPDPEPTPHADEDSNSEEFWERHDEWQRATPIELPEPSTRFTPPRPGWRGPIHLRETFREQGLQVIVKLANIELTPERPEYEGGSWHIEGQLNERICATAIYYYDSHNITDSQLCFRQRASADLSDIRHGQNQYGFLQAVYGFGPEVAGNGDTQITQDLGSVRCREGRLLTFPNIVQHRVAPFALADPSQPGHRKILALFLVDPNLRIISTANVPPQQEEWARERQAAVQDALSPRLPGELQTLVSQDIPEASMTLAAAQAYRLELMEERRAKQDAQNATFETGDFGLCEH</sequence>
<dbReference type="InterPro" id="IPR049207">
    <property type="entry name" value="DUF4246_N"/>
</dbReference>
<feature type="region of interest" description="Disordered" evidence="1">
    <location>
        <begin position="251"/>
        <end position="275"/>
    </location>
</feature>
<dbReference type="AlphaFoldDB" id="A0A1R3RHS1"/>
<dbReference type="EMBL" id="KV907503">
    <property type="protein sequence ID" value="OOF94018.1"/>
    <property type="molecule type" value="Genomic_DNA"/>
</dbReference>
<evidence type="ECO:0000256" key="1">
    <source>
        <dbReference type="SAM" id="MobiDB-lite"/>
    </source>
</evidence>
<gene>
    <name evidence="4" type="ORF">ASPCADRAFT_508467</name>
</gene>
<proteinExistence type="predicted"/>
<dbReference type="VEuPathDB" id="FungiDB:ASPCADRAFT_508467"/>
<evidence type="ECO:0000259" key="2">
    <source>
        <dbReference type="Pfam" id="PF14033"/>
    </source>
</evidence>
<evidence type="ECO:0000259" key="3">
    <source>
        <dbReference type="Pfam" id="PF21666"/>
    </source>
</evidence>
<dbReference type="OrthoDB" id="415532at2759"/>
<evidence type="ECO:0000313" key="5">
    <source>
        <dbReference type="Proteomes" id="UP000188318"/>
    </source>
</evidence>
<feature type="domain" description="DUF4246" evidence="2">
    <location>
        <begin position="41"/>
        <end position="477"/>
    </location>
</feature>
<dbReference type="OMA" id="QDRHEFI"/>
<dbReference type="InterPro" id="IPR049192">
    <property type="entry name" value="DUF4246_C"/>
</dbReference>
<feature type="compositionally biased region" description="Basic and acidic residues" evidence="1">
    <location>
        <begin position="251"/>
        <end position="265"/>
    </location>
</feature>
<dbReference type="STRING" id="602072.A0A1R3RHS1"/>
<organism evidence="4 5">
    <name type="scientific">Aspergillus carbonarius (strain ITEM 5010)</name>
    <dbReference type="NCBI Taxonomy" id="602072"/>
    <lineage>
        <taxon>Eukaryota</taxon>
        <taxon>Fungi</taxon>
        <taxon>Dikarya</taxon>
        <taxon>Ascomycota</taxon>
        <taxon>Pezizomycotina</taxon>
        <taxon>Eurotiomycetes</taxon>
        <taxon>Eurotiomycetidae</taxon>
        <taxon>Eurotiales</taxon>
        <taxon>Aspergillaceae</taxon>
        <taxon>Aspergillus</taxon>
        <taxon>Aspergillus subgen. Circumdati</taxon>
    </lineage>
</organism>
<accession>A0A1R3RHS1</accession>
<dbReference type="Pfam" id="PF21666">
    <property type="entry name" value="DUF4246_N"/>
    <property type="match status" value="1"/>
</dbReference>
<dbReference type="PANTHER" id="PTHR33119:SF1">
    <property type="entry name" value="FE2OG DIOXYGENASE DOMAIN-CONTAINING PROTEIN"/>
    <property type="match status" value="1"/>
</dbReference>
<keyword evidence="5" id="KW-1185">Reference proteome</keyword>
<dbReference type="Proteomes" id="UP000188318">
    <property type="component" value="Unassembled WGS sequence"/>
</dbReference>
<dbReference type="PANTHER" id="PTHR33119">
    <property type="entry name" value="IFI3P"/>
    <property type="match status" value="1"/>
</dbReference>